<dbReference type="AlphaFoldDB" id="A0A434AZH4"/>
<dbReference type="PROSITE" id="PS51257">
    <property type="entry name" value="PROKAR_LIPOPROTEIN"/>
    <property type="match status" value="1"/>
</dbReference>
<dbReference type="Gene3D" id="2.60.120.260">
    <property type="entry name" value="Galactose-binding domain-like"/>
    <property type="match status" value="1"/>
</dbReference>
<proteinExistence type="predicted"/>
<comment type="caution">
    <text evidence="3">The sequence shown here is derived from an EMBL/GenBank/DDBJ whole genome shotgun (WGS) entry which is preliminary data.</text>
</comment>
<dbReference type="OrthoDB" id="49490at2"/>
<gene>
    <name evidence="3" type="ORF">DLK05_00850</name>
</gene>
<dbReference type="InterPro" id="IPR008979">
    <property type="entry name" value="Galactose-bd-like_sf"/>
</dbReference>
<dbReference type="SUPFAM" id="SSF48208">
    <property type="entry name" value="Six-hairpin glycosidases"/>
    <property type="match status" value="1"/>
</dbReference>
<keyword evidence="4" id="KW-1185">Reference proteome</keyword>
<dbReference type="InterPro" id="IPR035396">
    <property type="entry name" value="Bac_rhamnosid6H"/>
</dbReference>
<evidence type="ECO:0000313" key="3">
    <source>
        <dbReference type="EMBL" id="RUT79934.1"/>
    </source>
</evidence>
<protein>
    <submittedName>
        <fullName evidence="3">Glycogen debranching protein</fullName>
    </submittedName>
</protein>
<reference evidence="3 4" key="1">
    <citation type="submission" date="2018-11" db="EMBL/GenBank/DDBJ databases">
        <title>Parancylomarina longa gen. nov., sp. nov., isolated from sediments of southern Okinawa.</title>
        <authorList>
            <person name="Fu T."/>
        </authorList>
    </citation>
    <scope>NUCLEOTIDE SEQUENCE [LARGE SCALE GENOMIC DNA]</scope>
    <source>
        <strain evidence="3 4">T3-2 S1-C</strain>
    </source>
</reference>
<sequence>MIKIKPSATIILLLFLLSYTLQSCDQNDTPLYSSAEYSIYPNRVIQGKYTALAKDSIHITTNYPIGSSKKKKSWTLQTDLSPLPSYHSNQVLLNAIYNLSLEELEKNIAPDTTFNTGEKWQGVWTRDISYSTILALAITHPEIAMNSLLRKVKHGKIIQDTGTGGSWPISSDRMIWSTAAWEIYKTTGDPDWLRRVYFLIKNSTEDDLNVVWDYQQHLFKGESSFLDWREQSYPKWMEPKDIYNSFDLSTQAVHYQSLQVLIRMGYILGKDVQKYEHISKALKSSINEKFWMPEKQYYGQFLYGEKHHVLSRKSESLGEALMILWGIADKDKSTKIIRNCPVTAFGIPCFYPQIPDIPAYHNQAIWPFVQAYWNWAAAKTKNMESLEWGLASIFRSSALFLTNKENFRITDGDFNGTAINSNRQLWSVAGTLSAYYHCLLGLNFTAGRLEFRPFIPRAYKGIQHLKGLHYRSTILDIDIYGFGDKILSYSVDGVPYKNPIIPKDLEGYHQVKIMMNNQMPAESKINIVANAVAPRTPDLSYSENQLRWNKIKDADHYNIYQNGNLLLETSDNYMADVQINETVEFAVQAVDTLGYQSFTNKPILLNQSRFHRFLEAESFLPKTKSKTANSYAELSKKQNQEYLFKIKAPRDGDYWIDFLYANGNGPINTDNKCGLRSFWVNDSYVGSIVFPQRGKDNWTDYGYTNTFEISIPKGNNYFRISFEDFNENMNGEVNSVRIDKIRLIRKR</sequence>
<dbReference type="GO" id="GO:0005975">
    <property type="term" value="P:carbohydrate metabolic process"/>
    <property type="evidence" value="ECO:0007669"/>
    <property type="project" value="InterPro"/>
</dbReference>
<name>A0A434AZH4_9BACT</name>
<dbReference type="InterPro" id="IPR008928">
    <property type="entry name" value="6-hairpin_glycosidase_sf"/>
</dbReference>
<evidence type="ECO:0000313" key="4">
    <source>
        <dbReference type="Proteomes" id="UP000282985"/>
    </source>
</evidence>
<dbReference type="Proteomes" id="UP000282985">
    <property type="component" value="Unassembled WGS sequence"/>
</dbReference>
<dbReference type="Gene3D" id="1.50.10.10">
    <property type="match status" value="1"/>
</dbReference>
<feature type="signal peptide" evidence="1">
    <location>
        <begin position="1"/>
        <end position="23"/>
    </location>
</feature>
<dbReference type="InterPro" id="IPR012341">
    <property type="entry name" value="6hp_glycosidase-like_sf"/>
</dbReference>
<dbReference type="Gene3D" id="2.60.420.10">
    <property type="entry name" value="Maltose phosphorylase, domain 3"/>
    <property type="match status" value="1"/>
</dbReference>
<organism evidence="3 4">
    <name type="scientific">Ancylomarina longa</name>
    <dbReference type="NCBI Taxonomy" id="2487017"/>
    <lineage>
        <taxon>Bacteria</taxon>
        <taxon>Pseudomonadati</taxon>
        <taxon>Bacteroidota</taxon>
        <taxon>Bacteroidia</taxon>
        <taxon>Marinilabiliales</taxon>
        <taxon>Marinifilaceae</taxon>
        <taxon>Ancylomarina</taxon>
    </lineage>
</organism>
<dbReference type="SUPFAM" id="SSF49785">
    <property type="entry name" value="Galactose-binding domain-like"/>
    <property type="match status" value="1"/>
</dbReference>
<dbReference type="Pfam" id="PF17389">
    <property type="entry name" value="Bac_rhamnosid6H"/>
    <property type="match status" value="1"/>
</dbReference>
<evidence type="ECO:0000256" key="1">
    <source>
        <dbReference type="SAM" id="SignalP"/>
    </source>
</evidence>
<feature type="domain" description="Alpha-L-rhamnosidase six-hairpin glycosidase" evidence="2">
    <location>
        <begin position="175"/>
        <end position="330"/>
    </location>
</feature>
<feature type="chain" id="PRO_5019428831" evidence="1">
    <location>
        <begin position="24"/>
        <end position="747"/>
    </location>
</feature>
<dbReference type="RefSeq" id="WP_127342075.1">
    <property type="nucleotide sequence ID" value="NZ_RJJX01000001.1"/>
</dbReference>
<accession>A0A434AZH4</accession>
<keyword evidence="1" id="KW-0732">Signal</keyword>
<evidence type="ECO:0000259" key="2">
    <source>
        <dbReference type="Pfam" id="PF17389"/>
    </source>
</evidence>
<dbReference type="EMBL" id="RJJX01000001">
    <property type="protein sequence ID" value="RUT79934.1"/>
    <property type="molecule type" value="Genomic_DNA"/>
</dbReference>